<dbReference type="Pfam" id="PF00246">
    <property type="entry name" value="Peptidase_M14"/>
    <property type="match status" value="1"/>
</dbReference>
<dbReference type="Proteomes" id="UP001458880">
    <property type="component" value="Unassembled WGS sequence"/>
</dbReference>
<dbReference type="FunFam" id="3.40.630.10:FF:000084">
    <property type="entry name" value="Carboxypeptidase B2"/>
    <property type="match status" value="1"/>
</dbReference>
<feature type="chain" id="PRO_5043867135" evidence="12">
    <location>
        <begin position="17"/>
        <end position="444"/>
    </location>
</feature>
<evidence type="ECO:0000256" key="4">
    <source>
        <dbReference type="ARBA" id="ARBA00022670"/>
    </source>
</evidence>
<dbReference type="InterPro" id="IPR057246">
    <property type="entry name" value="CARBOXYPEPT_ZN_1"/>
</dbReference>
<dbReference type="GO" id="GO:0008270">
    <property type="term" value="F:zinc ion binding"/>
    <property type="evidence" value="ECO:0007669"/>
    <property type="project" value="InterPro"/>
</dbReference>
<dbReference type="GO" id="GO:0004181">
    <property type="term" value="F:metallocarboxypeptidase activity"/>
    <property type="evidence" value="ECO:0007669"/>
    <property type="project" value="InterPro"/>
</dbReference>
<keyword evidence="6 12" id="KW-0732">Signal</keyword>
<evidence type="ECO:0000256" key="6">
    <source>
        <dbReference type="ARBA" id="ARBA00022729"/>
    </source>
</evidence>
<dbReference type="SUPFAM" id="SSF54897">
    <property type="entry name" value="Protease propeptides/inhibitors"/>
    <property type="match status" value="1"/>
</dbReference>
<dbReference type="EMBL" id="JASPKY010000491">
    <property type="protein sequence ID" value="KAK9695131.1"/>
    <property type="molecule type" value="Genomic_DNA"/>
</dbReference>
<keyword evidence="3 14" id="KW-0121">Carboxypeptidase</keyword>
<comment type="caution">
    <text evidence="14">The sequence shown here is derived from an EMBL/GenBank/DDBJ whole genome shotgun (WGS) entry which is preliminary data.</text>
</comment>
<evidence type="ECO:0000313" key="14">
    <source>
        <dbReference type="EMBL" id="KAK9695131.1"/>
    </source>
</evidence>
<dbReference type="PROSITE" id="PS52035">
    <property type="entry name" value="PEPTIDASE_M14"/>
    <property type="match status" value="1"/>
</dbReference>
<feature type="active site" description="Proton donor/acceptor" evidence="11">
    <location>
        <position position="370"/>
    </location>
</feature>
<keyword evidence="10" id="KW-1015">Disulfide bond</keyword>
<dbReference type="InterPro" id="IPR003146">
    <property type="entry name" value="M14A_act_pep"/>
</dbReference>
<dbReference type="PRINTS" id="PR00765">
    <property type="entry name" value="CRBOXYPTASEA"/>
</dbReference>
<evidence type="ECO:0000313" key="15">
    <source>
        <dbReference type="Proteomes" id="UP001458880"/>
    </source>
</evidence>
<name>A0AAW1IY05_POPJA</name>
<gene>
    <name evidence="14" type="ORF">QE152_g33087</name>
</gene>
<protein>
    <submittedName>
        <fullName evidence="14">Zinc carboxypeptidase</fullName>
    </submittedName>
</protein>
<sequence length="444" mass="49978">MNTALLLASLATVVLGRFSYEGYKVYQVTPENEEQIATLYKLRGTLRYGLFSDSVVPGYPVNVMVAPAEQEMFLQIINEDSLNYRITAEDIESKISAERERIQKTSPVAKGEISFTEFQTYTVIQDYLQQLASSYPDIVTVEEFGRSFEDRPLILIRIGAGAESNPTILIDSTIHAMEWISTSVTTYIIQQLVENSDYRYLIENINWVIIPVLNPDGYEYTFTQERLWRKTRRPGTLCDGVDANRNFPYHWGGNGTSTDECNFYYIGPHALSEPEVVAFTNVVYKINNLVLHLSMHSYGSMILFPWGWTTELVSRSDELQQLGDAASKAIAAVNGTVYITGPSSQLLYYAAGNSVDWITYTRGTLSYTVELPAGPGDGVLDGFIVPPEKILPICQEFWPGLLSFAHQSAKIDLNNADGSSRLTISFRQWAWVLFMYCFRCADGI</sequence>
<evidence type="ECO:0000259" key="13">
    <source>
        <dbReference type="PROSITE" id="PS52035"/>
    </source>
</evidence>
<dbReference type="PANTHER" id="PTHR11705:SF140">
    <property type="entry name" value="FI02848P-RELATED"/>
    <property type="match status" value="1"/>
</dbReference>
<evidence type="ECO:0000256" key="8">
    <source>
        <dbReference type="ARBA" id="ARBA00022833"/>
    </source>
</evidence>
<evidence type="ECO:0000256" key="5">
    <source>
        <dbReference type="ARBA" id="ARBA00022723"/>
    </source>
</evidence>
<dbReference type="SUPFAM" id="SSF53187">
    <property type="entry name" value="Zn-dependent exopeptidases"/>
    <property type="match status" value="1"/>
</dbReference>
<evidence type="ECO:0000256" key="12">
    <source>
        <dbReference type="SAM" id="SignalP"/>
    </source>
</evidence>
<accession>A0AAW1IY05</accession>
<dbReference type="GO" id="GO:0006508">
    <property type="term" value="P:proteolysis"/>
    <property type="evidence" value="ECO:0007669"/>
    <property type="project" value="UniProtKB-KW"/>
</dbReference>
<keyword evidence="7" id="KW-0378">Hydrolase</keyword>
<feature type="domain" description="Peptidase M14" evidence="13">
    <location>
        <begin position="117"/>
        <end position="408"/>
    </location>
</feature>
<dbReference type="InterPro" id="IPR036990">
    <property type="entry name" value="M14A-like_propep"/>
</dbReference>
<evidence type="ECO:0000256" key="3">
    <source>
        <dbReference type="ARBA" id="ARBA00022645"/>
    </source>
</evidence>
<dbReference type="SMART" id="SM00631">
    <property type="entry name" value="Zn_pept"/>
    <property type="match status" value="1"/>
</dbReference>
<keyword evidence="15" id="KW-1185">Reference proteome</keyword>
<dbReference type="Pfam" id="PF02244">
    <property type="entry name" value="Propep_M14"/>
    <property type="match status" value="1"/>
</dbReference>
<comment type="cofactor">
    <cofactor evidence="1">
        <name>Zn(2+)</name>
        <dbReference type="ChEBI" id="CHEBI:29105"/>
    </cofactor>
</comment>
<dbReference type="PANTHER" id="PTHR11705">
    <property type="entry name" value="PROTEASE FAMILY M14 CARBOXYPEPTIDASE A,B"/>
    <property type="match status" value="1"/>
</dbReference>
<dbReference type="PROSITE" id="PS00132">
    <property type="entry name" value="CARBOXYPEPT_ZN_1"/>
    <property type="match status" value="1"/>
</dbReference>
<evidence type="ECO:0000256" key="11">
    <source>
        <dbReference type="PROSITE-ProRule" id="PRU01379"/>
    </source>
</evidence>
<dbReference type="AlphaFoldDB" id="A0AAW1IY05"/>
<keyword evidence="4" id="KW-0645">Protease</keyword>
<keyword evidence="8" id="KW-0862">Zinc</keyword>
<organism evidence="14 15">
    <name type="scientific">Popillia japonica</name>
    <name type="common">Japanese beetle</name>
    <dbReference type="NCBI Taxonomy" id="7064"/>
    <lineage>
        <taxon>Eukaryota</taxon>
        <taxon>Metazoa</taxon>
        <taxon>Ecdysozoa</taxon>
        <taxon>Arthropoda</taxon>
        <taxon>Hexapoda</taxon>
        <taxon>Insecta</taxon>
        <taxon>Pterygota</taxon>
        <taxon>Neoptera</taxon>
        <taxon>Endopterygota</taxon>
        <taxon>Coleoptera</taxon>
        <taxon>Polyphaga</taxon>
        <taxon>Scarabaeiformia</taxon>
        <taxon>Scarabaeidae</taxon>
        <taxon>Rutelinae</taxon>
        <taxon>Popillia</taxon>
    </lineage>
</organism>
<evidence type="ECO:0000256" key="10">
    <source>
        <dbReference type="ARBA" id="ARBA00023157"/>
    </source>
</evidence>
<dbReference type="GO" id="GO:0005615">
    <property type="term" value="C:extracellular space"/>
    <property type="evidence" value="ECO:0007669"/>
    <property type="project" value="TreeGrafter"/>
</dbReference>
<evidence type="ECO:0000256" key="9">
    <source>
        <dbReference type="ARBA" id="ARBA00023049"/>
    </source>
</evidence>
<dbReference type="CDD" id="cd03860">
    <property type="entry name" value="M14_CP_A-B_like"/>
    <property type="match status" value="1"/>
</dbReference>
<evidence type="ECO:0000256" key="7">
    <source>
        <dbReference type="ARBA" id="ARBA00022801"/>
    </source>
</evidence>
<keyword evidence="5" id="KW-0479">Metal-binding</keyword>
<reference evidence="14 15" key="1">
    <citation type="journal article" date="2024" name="BMC Genomics">
        <title>De novo assembly and annotation of Popillia japonica's genome with initial clues to its potential as an invasive pest.</title>
        <authorList>
            <person name="Cucini C."/>
            <person name="Boschi S."/>
            <person name="Funari R."/>
            <person name="Cardaioli E."/>
            <person name="Iannotti N."/>
            <person name="Marturano G."/>
            <person name="Paoli F."/>
            <person name="Bruttini M."/>
            <person name="Carapelli A."/>
            <person name="Frati F."/>
            <person name="Nardi F."/>
        </authorList>
    </citation>
    <scope>NUCLEOTIDE SEQUENCE [LARGE SCALE GENOMIC DNA]</scope>
    <source>
        <strain evidence="14">DMR45628</strain>
    </source>
</reference>
<evidence type="ECO:0000256" key="1">
    <source>
        <dbReference type="ARBA" id="ARBA00001947"/>
    </source>
</evidence>
<dbReference type="Gene3D" id="3.40.630.10">
    <property type="entry name" value="Zn peptidases"/>
    <property type="match status" value="1"/>
</dbReference>
<evidence type="ECO:0000256" key="2">
    <source>
        <dbReference type="ARBA" id="ARBA00005988"/>
    </source>
</evidence>
<keyword evidence="9" id="KW-0482">Metalloprotease</keyword>
<proteinExistence type="inferred from homology"/>
<dbReference type="Gene3D" id="3.30.70.340">
    <property type="entry name" value="Metallocarboxypeptidase-like"/>
    <property type="match status" value="1"/>
</dbReference>
<feature type="signal peptide" evidence="12">
    <location>
        <begin position="1"/>
        <end position="16"/>
    </location>
</feature>
<comment type="similarity">
    <text evidence="2 11">Belongs to the peptidase M14 family.</text>
</comment>
<dbReference type="InterPro" id="IPR000834">
    <property type="entry name" value="Peptidase_M14"/>
</dbReference>